<keyword evidence="1 4" id="KW-0808">Transferase</keyword>
<dbReference type="SUPFAM" id="SSF55729">
    <property type="entry name" value="Acyl-CoA N-acyltransferases (Nat)"/>
    <property type="match status" value="2"/>
</dbReference>
<evidence type="ECO:0000259" key="3">
    <source>
        <dbReference type="Pfam" id="PF00583"/>
    </source>
</evidence>
<dbReference type="Pfam" id="PF00583">
    <property type="entry name" value="Acetyltransf_1"/>
    <property type="match status" value="1"/>
</dbReference>
<sequence length="283" mass="33075">MIKRYINLDSEQESSVKSLIKECEEYDNSVIPVQFDHSLNYFSEMNSWFLYFEEEELIGMISIFNPLSEIAEISGCVKPNKRNKGKFNELIVSSYNELSVYNIKSVLFVVDNDSKAGMGIAEKLNLKCDHIEYLMKYEQFKEKYNSSIQFRDANFNDVDDFIRINSELFHETHEESEKMIMSCLQSNERKQYMAEIDNTIIGICTLFYSDNKVIIYGLGISEVYQGKGHGHDLINSVFNLLKNKNYELELEVDSLNEKAYNLYKKVGFKETRVVNYYEKECIG</sequence>
<dbReference type="AlphaFoldDB" id="A0A8G0KTN3"/>
<reference evidence="4" key="1">
    <citation type="submission" date="2020-12" db="EMBL/GenBank/DDBJ databases">
        <title>Genome sequencing of genetic groups of Flavobacterium columnare.</title>
        <authorList>
            <person name="Waldbieser G.C."/>
            <person name="Griffin M.J."/>
            <person name="LaFrentz B.R."/>
        </authorList>
    </citation>
    <scope>NUCLEOTIDE SEQUENCE</scope>
    <source>
        <strain evidence="4">90-106</strain>
    </source>
</reference>
<protein>
    <submittedName>
        <fullName evidence="4">GNAT family N-acetyltransferase</fullName>
    </submittedName>
</protein>
<dbReference type="PANTHER" id="PTHR42919:SF8">
    <property type="entry name" value="N-ALPHA-ACETYLTRANSFERASE 50"/>
    <property type="match status" value="1"/>
</dbReference>
<keyword evidence="2" id="KW-0012">Acyltransferase</keyword>
<accession>A0A8G0KTN3</accession>
<dbReference type="CDD" id="cd04301">
    <property type="entry name" value="NAT_SF"/>
    <property type="match status" value="1"/>
</dbReference>
<dbReference type="InterPro" id="IPR016181">
    <property type="entry name" value="Acyl_CoA_acyltransferase"/>
</dbReference>
<evidence type="ECO:0000256" key="2">
    <source>
        <dbReference type="ARBA" id="ARBA00023315"/>
    </source>
</evidence>
<evidence type="ECO:0000313" key="4">
    <source>
        <dbReference type="EMBL" id="QYS89916.1"/>
    </source>
</evidence>
<dbReference type="KEGG" id="fdv:JJC05_07145"/>
<feature type="domain" description="N-acetyltransferase" evidence="3">
    <location>
        <begin position="173"/>
        <end position="268"/>
    </location>
</feature>
<evidence type="ECO:0000256" key="1">
    <source>
        <dbReference type="ARBA" id="ARBA00022679"/>
    </source>
</evidence>
<organism evidence="4">
    <name type="scientific">Flavobacterium columnare</name>
    <dbReference type="NCBI Taxonomy" id="996"/>
    <lineage>
        <taxon>Bacteria</taxon>
        <taxon>Pseudomonadati</taxon>
        <taxon>Bacteroidota</taxon>
        <taxon>Flavobacteriia</taxon>
        <taxon>Flavobacteriales</taxon>
        <taxon>Flavobacteriaceae</taxon>
        <taxon>Flavobacterium</taxon>
    </lineage>
</organism>
<dbReference type="InterPro" id="IPR051556">
    <property type="entry name" value="N-term/lysine_N-AcTrnsfr"/>
</dbReference>
<dbReference type="EMBL" id="CP067378">
    <property type="protein sequence ID" value="QYS89916.1"/>
    <property type="molecule type" value="Genomic_DNA"/>
</dbReference>
<dbReference type="InterPro" id="IPR000182">
    <property type="entry name" value="GNAT_dom"/>
</dbReference>
<dbReference type="Gene3D" id="3.40.630.30">
    <property type="match status" value="2"/>
</dbReference>
<gene>
    <name evidence="4" type="ORF">JJC05_07145</name>
</gene>
<dbReference type="GO" id="GO:0016747">
    <property type="term" value="F:acyltransferase activity, transferring groups other than amino-acyl groups"/>
    <property type="evidence" value="ECO:0007669"/>
    <property type="project" value="InterPro"/>
</dbReference>
<dbReference type="Proteomes" id="UP000824721">
    <property type="component" value="Chromosome"/>
</dbReference>
<dbReference type="PANTHER" id="PTHR42919">
    <property type="entry name" value="N-ALPHA-ACETYLTRANSFERASE"/>
    <property type="match status" value="1"/>
</dbReference>
<proteinExistence type="predicted"/>
<name>A0A8G0KTN3_9FLAO</name>